<feature type="non-terminal residue" evidence="1">
    <location>
        <position position="1"/>
    </location>
</feature>
<organism evidence="1 2">
    <name type="scientific">Racocetra fulgida</name>
    <dbReference type="NCBI Taxonomy" id="60492"/>
    <lineage>
        <taxon>Eukaryota</taxon>
        <taxon>Fungi</taxon>
        <taxon>Fungi incertae sedis</taxon>
        <taxon>Mucoromycota</taxon>
        <taxon>Glomeromycotina</taxon>
        <taxon>Glomeromycetes</taxon>
        <taxon>Diversisporales</taxon>
        <taxon>Gigasporaceae</taxon>
        <taxon>Racocetra</taxon>
    </lineage>
</organism>
<reference evidence="1" key="1">
    <citation type="submission" date="2021-06" db="EMBL/GenBank/DDBJ databases">
        <authorList>
            <person name="Kallberg Y."/>
            <person name="Tangrot J."/>
            <person name="Rosling A."/>
        </authorList>
    </citation>
    <scope>NUCLEOTIDE SEQUENCE</scope>
    <source>
        <strain evidence="1">IN212</strain>
    </source>
</reference>
<name>A0A9N9J107_9GLOM</name>
<gene>
    <name evidence="1" type="ORF">RFULGI_LOCUS13859</name>
</gene>
<evidence type="ECO:0000313" key="2">
    <source>
        <dbReference type="Proteomes" id="UP000789396"/>
    </source>
</evidence>
<proteinExistence type="predicted"/>
<accession>A0A9N9J107</accession>
<keyword evidence="2" id="KW-1185">Reference proteome</keyword>
<sequence length="131" mass="15284">MIPQIDPKSNPNIRKIITNTLNHSHEEEIFNNIREMPELQKKNMLNLIETMQNPKGKHKNEIISVYLQNKALECITDSRKNLVVLKAENTNLKSVNRKLLRNNQNLLHKIQSVSSSNQHLRNKVEKRISTI</sequence>
<comment type="caution">
    <text evidence="1">The sequence shown here is derived from an EMBL/GenBank/DDBJ whole genome shotgun (WGS) entry which is preliminary data.</text>
</comment>
<dbReference type="OrthoDB" id="2411093at2759"/>
<feature type="non-terminal residue" evidence="1">
    <location>
        <position position="131"/>
    </location>
</feature>
<dbReference type="AlphaFoldDB" id="A0A9N9J107"/>
<protein>
    <submittedName>
        <fullName evidence="1">8771_t:CDS:1</fullName>
    </submittedName>
</protein>
<dbReference type="Proteomes" id="UP000789396">
    <property type="component" value="Unassembled WGS sequence"/>
</dbReference>
<dbReference type="EMBL" id="CAJVPZ010037992">
    <property type="protein sequence ID" value="CAG8754703.1"/>
    <property type="molecule type" value="Genomic_DNA"/>
</dbReference>
<evidence type="ECO:0000313" key="1">
    <source>
        <dbReference type="EMBL" id="CAG8754703.1"/>
    </source>
</evidence>